<comment type="caution">
    <text evidence="2">The sequence shown here is derived from an EMBL/GenBank/DDBJ whole genome shotgun (WGS) entry which is preliminary data.</text>
</comment>
<dbReference type="Proteomes" id="UP000676336">
    <property type="component" value="Unassembled WGS sequence"/>
</dbReference>
<name>A0A8S3C785_9BILA</name>
<evidence type="ECO:0000256" key="1">
    <source>
        <dbReference type="SAM" id="MobiDB-lite"/>
    </source>
</evidence>
<accession>A0A8S3C785</accession>
<gene>
    <name evidence="2" type="ORF">SMN809_LOCUS51391</name>
</gene>
<feature type="non-terminal residue" evidence="2">
    <location>
        <position position="25"/>
    </location>
</feature>
<protein>
    <submittedName>
        <fullName evidence="2">Uncharacterized protein</fullName>
    </submittedName>
</protein>
<evidence type="ECO:0000313" key="3">
    <source>
        <dbReference type="Proteomes" id="UP000676336"/>
    </source>
</evidence>
<dbReference type="EMBL" id="CAJOBI010172176">
    <property type="protein sequence ID" value="CAF4893582.1"/>
    <property type="molecule type" value="Genomic_DNA"/>
</dbReference>
<feature type="region of interest" description="Disordered" evidence="1">
    <location>
        <begin position="1"/>
        <end position="25"/>
    </location>
</feature>
<dbReference type="AlphaFoldDB" id="A0A8S3C785"/>
<sequence length="25" mass="2857">MTNSTLDNSIEPLYSSRRTDRNQSA</sequence>
<proteinExistence type="predicted"/>
<organism evidence="2 3">
    <name type="scientific">Rotaria magnacalcarata</name>
    <dbReference type="NCBI Taxonomy" id="392030"/>
    <lineage>
        <taxon>Eukaryota</taxon>
        <taxon>Metazoa</taxon>
        <taxon>Spiralia</taxon>
        <taxon>Gnathifera</taxon>
        <taxon>Rotifera</taxon>
        <taxon>Eurotatoria</taxon>
        <taxon>Bdelloidea</taxon>
        <taxon>Philodinida</taxon>
        <taxon>Philodinidae</taxon>
        <taxon>Rotaria</taxon>
    </lineage>
</organism>
<reference evidence="2" key="1">
    <citation type="submission" date="2021-02" db="EMBL/GenBank/DDBJ databases">
        <authorList>
            <person name="Nowell W R."/>
        </authorList>
    </citation>
    <scope>NUCLEOTIDE SEQUENCE</scope>
</reference>
<evidence type="ECO:0000313" key="2">
    <source>
        <dbReference type="EMBL" id="CAF4893582.1"/>
    </source>
</evidence>